<name>A0A2P5F3H7_TREOI</name>
<comment type="caution">
    <text evidence="1">The sequence shown here is derived from an EMBL/GenBank/DDBJ whole genome shotgun (WGS) entry which is preliminary data.</text>
</comment>
<accession>A0A2P5F3H7</accession>
<keyword evidence="1" id="KW-0378">Hydrolase</keyword>
<keyword evidence="1" id="KW-0269">Exonuclease</keyword>
<keyword evidence="1" id="KW-0540">Nuclease</keyword>
<dbReference type="InterPro" id="IPR036691">
    <property type="entry name" value="Endo/exonu/phosph_ase_sf"/>
</dbReference>
<dbReference type="EMBL" id="JXTC01000067">
    <property type="protein sequence ID" value="PON92289.1"/>
    <property type="molecule type" value="Genomic_DNA"/>
</dbReference>
<dbReference type="GO" id="GO:0004519">
    <property type="term" value="F:endonuclease activity"/>
    <property type="evidence" value="ECO:0007669"/>
    <property type="project" value="UniProtKB-KW"/>
</dbReference>
<dbReference type="Proteomes" id="UP000237000">
    <property type="component" value="Unassembled WGS sequence"/>
</dbReference>
<dbReference type="GO" id="GO:0004527">
    <property type="term" value="F:exonuclease activity"/>
    <property type="evidence" value="ECO:0007669"/>
    <property type="project" value="UniProtKB-KW"/>
</dbReference>
<evidence type="ECO:0000313" key="1">
    <source>
        <dbReference type="EMBL" id="PON92289.1"/>
    </source>
</evidence>
<organism evidence="1 2">
    <name type="scientific">Trema orientale</name>
    <name type="common">Charcoal tree</name>
    <name type="synonym">Celtis orientalis</name>
    <dbReference type="NCBI Taxonomy" id="63057"/>
    <lineage>
        <taxon>Eukaryota</taxon>
        <taxon>Viridiplantae</taxon>
        <taxon>Streptophyta</taxon>
        <taxon>Embryophyta</taxon>
        <taxon>Tracheophyta</taxon>
        <taxon>Spermatophyta</taxon>
        <taxon>Magnoliopsida</taxon>
        <taxon>eudicotyledons</taxon>
        <taxon>Gunneridae</taxon>
        <taxon>Pentapetalae</taxon>
        <taxon>rosids</taxon>
        <taxon>fabids</taxon>
        <taxon>Rosales</taxon>
        <taxon>Cannabaceae</taxon>
        <taxon>Trema</taxon>
    </lineage>
</organism>
<keyword evidence="2" id="KW-1185">Reference proteome</keyword>
<reference evidence="2" key="1">
    <citation type="submission" date="2016-06" db="EMBL/GenBank/DDBJ databases">
        <title>Parallel loss of symbiosis genes in relatives of nitrogen-fixing non-legume Parasponia.</title>
        <authorList>
            <person name="Van Velzen R."/>
            <person name="Holmer R."/>
            <person name="Bu F."/>
            <person name="Rutten L."/>
            <person name="Van Zeijl A."/>
            <person name="Liu W."/>
            <person name="Santuari L."/>
            <person name="Cao Q."/>
            <person name="Sharma T."/>
            <person name="Shen D."/>
            <person name="Roswanjaya Y."/>
            <person name="Wardhani T."/>
            <person name="Kalhor M.S."/>
            <person name="Jansen J."/>
            <person name="Van den Hoogen J."/>
            <person name="Gungor B."/>
            <person name="Hartog M."/>
            <person name="Hontelez J."/>
            <person name="Verver J."/>
            <person name="Yang W.-C."/>
            <person name="Schijlen E."/>
            <person name="Repin R."/>
            <person name="Schilthuizen M."/>
            <person name="Schranz E."/>
            <person name="Heidstra R."/>
            <person name="Miyata K."/>
            <person name="Fedorova E."/>
            <person name="Kohlen W."/>
            <person name="Bisseling T."/>
            <person name="Smit S."/>
            <person name="Geurts R."/>
        </authorList>
    </citation>
    <scope>NUCLEOTIDE SEQUENCE [LARGE SCALE GENOMIC DNA]</scope>
    <source>
        <strain evidence="2">cv. RG33-2</strain>
    </source>
</reference>
<proteinExistence type="predicted"/>
<dbReference type="OrthoDB" id="1113909at2759"/>
<dbReference type="InParanoid" id="A0A2P5F3H7"/>
<dbReference type="SUPFAM" id="SSF56219">
    <property type="entry name" value="DNase I-like"/>
    <property type="match status" value="1"/>
</dbReference>
<sequence>MLFCVYGPRYAGDKWRFWEVLSERVAEKILPWIVIGDLDLILNQGEKVGGRSVITTEARVLSYFMDNTRGVHLGCVGGFYTWQNNRDNAKFMKERLDKQSVTQAGARLFPRQVSFVCQ</sequence>
<gene>
    <name evidence="1" type="ORF">TorRG33x02_119180</name>
</gene>
<dbReference type="AlphaFoldDB" id="A0A2P5F3H7"/>
<dbReference type="Gene3D" id="3.60.10.10">
    <property type="entry name" value="Endonuclease/exonuclease/phosphatase"/>
    <property type="match status" value="1"/>
</dbReference>
<evidence type="ECO:0000313" key="2">
    <source>
        <dbReference type="Proteomes" id="UP000237000"/>
    </source>
</evidence>
<keyword evidence="1" id="KW-0255">Endonuclease</keyword>
<protein>
    <submittedName>
        <fullName evidence="1">Endonuclease/exonuclease/phosphatase</fullName>
    </submittedName>
</protein>